<protein>
    <submittedName>
        <fullName evidence="7">Pectinesterase/pectinesterase inhibitor</fullName>
    </submittedName>
</protein>
<organism evidence="7 8">
    <name type="scientific">Thalictrum thalictroides</name>
    <name type="common">Rue-anemone</name>
    <name type="synonym">Anemone thalictroides</name>
    <dbReference type="NCBI Taxonomy" id="46969"/>
    <lineage>
        <taxon>Eukaryota</taxon>
        <taxon>Viridiplantae</taxon>
        <taxon>Streptophyta</taxon>
        <taxon>Embryophyta</taxon>
        <taxon>Tracheophyta</taxon>
        <taxon>Spermatophyta</taxon>
        <taxon>Magnoliopsida</taxon>
        <taxon>Ranunculales</taxon>
        <taxon>Ranunculaceae</taxon>
        <taxon>Thalictroideae</taxon>
        <taxon>Thalictrum</taxon>
    </lineage>
</organism>
<dbReference type="AlphaFoldDB" id="A0A7J6VC45"/>
<comment type="similarity">
    <text evidence="2">In the N-terminal section; belongs to the PMEI family.</text>
</comment>
<dbReference type="NCBIfam" id="TIGR01614">
    <property type="entry name" value="PME_inhib"/>
    <property type="match status" value="1"/>
</dbReference>
<evidence type="ECO:0000256" key="2">
    <source>
        <dbReference type="ARBA" id="ARBA00006027"/>
    </source>
</evidence>
<dbReference type="SUPFAM" id="SSF51126">
    <property type="entry name" value="Pectin lyase-like"/>
    <property type="match status" value="1"/>
</dbReference>
<keyword evidence="5" id="KW-0063">Aspartyl esterase</keyword>
<dbReference type="GO" id="GO:0045490">
    <property type="term" value="P:pectin catabolic process"/>
    <property type="evidence" value="ECO:0007669"/>
    <property type="project" value="UniProtKB-UniPathway"/>
</dbReference>
<proteinExistence type="inferred from homology"/>
<evidence type="ECO:0000256" key="3">
    <source>
        <dbReference type="ARBA" id="ARBA00007786"/>
    </source>
</evidence>
<gene>
    <name evidence="7" type="ORF">FRX31_027736</name>
</gene>
<evidence type="ECO:0000313" key="7">
    <source>
        <dbReference type="EMBL" id="KAF5182676.1"/>
    </source>
</evidence>
<dbReference type="Pfam" id="PF04043">
    <property type="entry name" value="PMEI"/>
    <property type="match status" value="1"/>
</dbReference>
<evidence type="ECO:0000256" key="5">
    <source>
        <dbReference type="ARBA" id="ARBA00023085"/>
    </source>
</evidence>
<dbReference type="PANTHER" id="PTHR31707">
    <property type="entry name" value="PECTINESTERASE"/>
    <property type="match status" value="1"/>
</dbReference>
<dbReference type="InterPro" id="IPR011050">
    <property type="entry name" value="Pectin_lyase_fold/virulence"/>
</dbReference>
<dbReference type="CDD" id="cd15798">
    <property type="entry name" value="PMEI-like_3"/>
    <property type="match status" value="1"/>
</dbReference>
<dbReference type="InterPro" id="IPR006501">
    <property type="entry name" value="Pectinesterase_inhib_dom"/>
</dbReference>
<dbReference type="GO" id="GO:0030599">
    <property type="term" value="F:pectinesterase activity"/>
    <property type="evidence" value="ECO:0007669"/>
    <property type="project" value="InterPro"/>
</dbReference>
<dbReference type="InterPro" id="IPR012334">
    <property type="entry name" value="Pectin_lyas_fold"/>
</dbReference>
<accession>A0A7J6VC45</accession>
<dbReference type="EMBL" id="JABWDY010034424">
    <property type="protein sequence ID" value="KAF5182676.1"/>
    <property type="molecule type" value="Genomic_DNA"/>
</dbReference>
<dbReference type="SMART" id="SM00856">
    <property type="entry name" value="PMEI"/>
    <property type="match status" value="1"/>
</dbReference>
<dbReference type="InterPro" id="IPR000070">
    <property type="entry name" value="Pectinesterase_cat"/>
</dbReference>
<evidence type="ECO:0000313" key="8">
    <source>
        <dbReference type="Proteomes" id="UP000554482"/>
    </source>
</evidence>
<dbReference type="UniPathway" id="UPA00545">
    <property type="reaction ID" value="UER00823"/>
</dbReference>
<dbReference type="Gene3D" id="1.20.140.40">
    <property type="entry name" value="Invertase/pectin methylesterase inhibitor family protein"/>
    <property type="match status" value="1"/>
</dbReference>
<comment type="caution">
    <text evidence="7">The sequence shown here is derived from an EMBL/GenBank/DDBJ whole genome shotgun (WGS) entry which is preliminary data.</text>
</comment>
<dbReference type="GO" id="GO:0004857">
    <property type="term" value="F:enzyme inhibitor activity"/>
    <property type="evidence" value="ECO:0007669"/>
    <property type="project" value="InterPro"/>
</dbReference>
<evidence type="ECO:0000259" key="6">
    <source>
        <dbReference type="SMART" id="SM00856"/>
    </source>
</evidence>
<name>A0A7J6VC45_THATH</name>
<comment type="similarity">
    <text evidence="3">In the C-terminal section; belongs to the pectinesterase family.</text>
</comment>
<dbReference type="Pfam" id="PF01095">
    <property type="entry name" value="Pectinesterase"/>
    <property type="match status" value="1"/>
</dbReference>
<dbReference type="SUPFAM" id="SSF101148">
    <property type="entry name" value="Plant invertase/pectin methylesterase inhibitor"/>
    <property type="match status" value="1"/>
</dbReference>
<evidence type="ECO:0000256" key="4">
    <source>
        <dbReference type="ARBA" id="ARBA00022801"/>
    </source>
</evidence>
<keyword evidence="8" id="KW-1185">Reference proteome</keyword>
<dbReference type="GO" id="GO:0042545">
    <property type="term" value="P:cell wall modification"/>
    <property type="evidence" value="ECO:0007669"/>
    <property type="project" value="InterPro"/>
</dbReference>
<reference evidence="7 8" key="1">
    <citation type="submission" date="2020-06" db="EMBL/GenBank/DDBJ databases">
        <title>Transcriptomic and genomic resources for Thalictrum thalictroides and T. hernandezii: Facilitating candidate gene discovery in an emerging model plant lineage.</title>
        <authorList>
            <person name="Arias T."/>
            <person name="Riano-Pachon D.M."/>
            <person name="Di Stilio V.S."/>
        </authorList>
    </citation>
    <scope>NUCLEOTIDE SEQUENCE [LARGE SCALE GENOMIC DNA]</scope>
    <source>
        <strain evidence="8">cv. WT478/WT964</strain>
        <tissue evidence="7">Leaves</tissue>
    </source>
</reference>
<comment type="pathway">
    <text evidence="1">Glycan metabolism; pectin degradation; 2-dehydro-3-deoxy-D-gluconate from pectin: step 1/5.</text>
</comment>
<feature type="domain" description="Pectinesterase inhibitor" evidence="6">
    <location>
        <begin position="1"/>
        <end position="113"/>
    </location>
</feature>
<sequence length="358" mass="38368">MFSLSIKSSIDQAHATRSLAYNVTQMTQTMLKSNSRSHLDDCVELLDQSLDQLSKIHMKSTSEDDIQTWLSAAITHQTFCLDGFENEKLSKEKATLDANLRNNIQHISNSLALHKSLVTEQANTLKGKGSRRLMSDDFPTWLSIKERKLLQTPVEELETSAKVALDGTGTHKTISEALAFVSLAGTGGGRKVIHVAAGTYSESSLGFSVKQSNVMLVGDGKGRTVITGSKSASGGSNTFSSASFAASGDGFIARDISFVNSAGRPWKTYSRTVVMQSYLDGIISAAGWYPWSGSSSLNTLYYGEYSNTGPGASTSGRVKWGGYHPSMSVAEASKFTVANLISGNSWLPSTGVIFDAGL</sequence>
<evidence type="ECO:0000256" key="1">
    <source>
        <dbReference type="ARBA" id="ARBA00005184"/>
    </source>
</evidence>
<dbReference type="Proteomes" id="UP000554482">
    <property type="component" value="Unassembled WGS sequence"/>
</dbReference>
<keyword evidence="4" id="KW-0378">Hydrolase</keyword>
<dbReference type="OrthoDB" id="2019149at2759"/>
<dbReference type="Gene3D" id="2.160.20.10">
    <property type="entry name" value="Single-stranded right-handed beta-helix, Pectin lyase-like"/>
    <property type="match status" value="2"/>
</dbReference>
<dbReference type="InterPro" id="IPR035513">
    <property type="entry name" value="Invertase/methylesterase_inhib"/>
</dbReference>